<evidence type="ECO:0000313" key="3">
    <source>
        <dbReference type="Proteomes" id="UP000723463"/>
    </source>
</evidence>
<dbReference type="AlphaFoldDB" id="A0A9P6F8Y3"/>
<organism evidence="2 3">
    <name type="scientific">Mortierella hygrophila</name>
    <dbReference type="NCBI Taxonomy" id="979708"/>
    <lineage>
        <taxon>Eukaryota</taxon>
        <taxon>Fungi</taxon>
        <taxon>Fungi incertae sedis</taxon>
        <taxon>Mucoromycota</taxon>
        <taxon>Mortierellomycotina</taxon>
        <taxon>Mortierellomycetes</taxon>
        <taxon>Mortierellales</taxon>
        <taxon>Mortierellaceae</taxon>
        <taxon>Mortierella</taxon>
    </lineage>
</organism>
<dbReference type="Proteomes" id="UP000723463">
    <property type="component" value="Unassembled WGS sequence"/>
</dbReference>
<reference evidence="2" key="1">
    <citation type="journal article" date="2020" name="Fungal Divers.">
        <title>Resolving the Mortierellaceae phylogeny through synthesis of multi-gene phylogenetics and phylogenomics.</title>
        <authorList>
            <person name="Vandepol N."/>
            <person name="Liber J."/>
            <person name="Desiro A."/>
            <person name="Na H."/>
            <person name="Kennedy M."/>
            <person name="Barry K."/>
            <person name="Grigoriev I.V."/>
            <person name="Miller A.N."/>
            <person name="O'Donnell K."/>
            <person name="Stajich J.E."/>
            <person name="Bonito G."/>
        </authorList>
    </citation>
    <scope>NUCLEOTIDE SEQUENCE</scope>
    <source>
        <strain evidence="2">NRRL 2591</strain>
    </source>
</reference>
<protein>
    <submittedName>
        <fullName evidence="2">Uncharacterized protein</fullName>
    </submittedName>
</protein>
<sequence>MHLFAIFKRCPNLEEIIIKPTWTARYVHDNLSSQLDLRNEDALVNGIQAPMIRLGTCIPYKAMITLSALTLHYSAHERALSDLEITSILEHFPDFEEHSFADRDAGPTLMAGLRTNTNRGMAQRNPSGQRNRDKAGGTNGQYIWACRGLRTLHMTVECRLADTNSSENALVMFGFMSRQCPQLQVLHLRRIMLDMSFKGGLCLLTRLQGLERIKITTGSDYELDGEALFWLRIAPSTIDHINYPLLEIKTWRDVQN</sequence>
<name>A0A9P6F8Y3_9FUNG</name>
<accession>A0A9P6F8Y3</accession>
<keyword evidence="3" id="KW-1185">Reference proteome</keyword>
<gene>
    <name evidence="2" type="ORF">EC957_011309</name>
</gene>
<evidence type="ECO:0000313" key="2">
    <source>
        <dbReference type="EMBL" id="KAF9545068.1"/>
    </source>
</evidence>
<comment type="caution">
    <text evidence="2">The sequence shown here is derived from an EMBL/GenBank/DDBJ whole genome shotgun (WGS) entry which is preliminary data.</text>
</comment>
<proteinExistence type="predicted"/>
<evidence type="ECO:0000256" key="1">
    <source>
        <dbReference type="SAM" id="MobiDB-lite"/>
    </source>
</evidence>
<dbReference type="EMBL" id="JAAAXW010000079">
    <property type="protein sequence ID" value="KAF9545068.1"/>
    <property type="molecule type" value="Genomic_DNA"/>
</dbReference>
<feature type="compositionally biased region" description="Polar residues" evidence="1">
    <location>
        <begin position="116"/>
        <end position="129"/>
    </location>
</feature>
<feature type="region of interest" description="Disordered" evidence="1">
    <location>
        <begin position="116"/>
        <end position="136"/>
    </location>
</feature>